<comment type="caution">
    <text evidence="3">The sequence shown here is derived from an EMBL/GenBank/DDBJ whole genome shotgun (WGS) entry which is preliminary data.</text>
</comment>
<dbReference type="InterPro" id="IPR052189">
    <property type="entry name" value="L-asp_N-monooxygenase_NS-form"/>
</dbReference>
<protein>
    <submittedName>
        <fullName evidence="3">Hydroxyacylglutathione hydrolase</fullName>
    </submittedName>
    <submittedName>
        <fullName evidence="4">NAD(P)/FAD-binding protein YdhS</fullName>
    </submittedName>
</protein>
<name>A0A9W6IVA3_9HYPH</name>
<dbReference type="Gene3D" id="3.50.50.60">
    <property type="entry name" value="FAD/NAD(P)-binding domain"/>
    <property type="match status" value="2"/>
</dbReference>
<dbReference type="AlphaFoldDB" id="A0A9W6IVA3"/>
<proteinExistence type="predicted"/>
<dbReference type="InterPro" id="IPR038732">
    <property type="entry name" value="HpyO/CreE_NAD-binding"/>
</dbReference>
<dbReference type="Proteomes" id="UP000758856">
    <property type="component" value="Unassembled WGS sequence"/>
</dbReference>
<reference evidence="3" key="3">
    <citation type="submission" date="2023-01" db="EMBL/GenBank/DDBJ databases">
        <authorList>
            <person name="Sun Q."/>
            <person name="Evtushenko L."/>
        </authorList>
    </citation>
    <scope>NUCLEOTIDE SEQUENCE</scope>
    <source>
        <strain evidence="3">VKM B-1606</strain>
    </source>
</reference>
<evidence type="ECO:0000259" key="2">
    <source>
        <dbReference type="Pfam" id="PF13454"/>
    </source>
</evidence>
<evidence type="ECO:0000313" key="4">
    <source>
        <dbReference type="EMBL" id="MBM7850519.1"/>
    </source>
</evidence>
<gene>
    <name evidence="3" type="ORF">GCM10008170_18340</name>
    <name evidence="4" type="ORF">JOD31_000731</name>
</gene>
<evidence type="ECO:0000313" key="3">
    <source>
        <dbReference type="EMBL" id="GLK55815.1"/>
    </source>
</evidence>
<dbReference type="RefSeq" id="WP_204948933.1">
    <property type="nucleotide sequence ID" value="NZ_BSFF01000002.1"/>
</dbReference>
<reference evidence="4 5" key="2">
    <citation type="submission" date="2021-01" db="EMBL/GenBank/DDBJ databases">
        <title>Genomic Encyclopedia of Type Strains, Phase IV (KMG-IV): sequencing the most valuable type-strain genomes for metagenomic binning, comparative biology and taxonomic classification.</title>
        <authorList>
            <person name="Goeker M."/>
        </authorList>
    </citation>
    <scope>NUCLEOTIDE SEQUENCE [LARGE SCALE GENOMIC DNA]</scope>
    <source>
        <strain evidence="4 5">DSM 6130</strain>
    </source>
</reference>
<dbReference type="SUPFAM" id="SSF51905">
    <property type="entry name" value="FAD/NAD(P)-binding domain"/>
    <property type="match status" value="1"/>
</dbReference>
<dbReference type="Proteomes" id="UP001143400">
    <property type="component" value="Unassembled WGS sequence"/>
</dbReference>
<organism evidence="3 6">
    <name type="scientific">Methylopila capsulata</name>
    <dbReference type="NCBI Taxonomy" id="61654"/>
    <lineage>
        <taxon>Bacteria</taxon>
        <taxon>Pseudomonadati</taxon>
        <taxon>Pseudomonadota</taxon>
        <taxon>Alphaproteobacteria</taxon>
        <taxon>Hyphomicrobiales</taxon>
        <taxon>Methylopilaceae</taxon>
        <taxon>Methylopila</taxon>
    </lineage>
</organism>
<dbReference type="InterPro" id="IPR036188">
    <property type="entry name" value="FAD/NAD-bd_sf"/>
</dbReference>
<dbReference type="PANTHER" id="PTHR40254:SF1">
    <property type="entry name" value="BLR0577 PROTEIN"/>
    <property type="match status" value="1"/>
</dbReference>
<keyword evidence="5" id="KW-1185">Reference proteome</keyword>
<evidence type="ECO:0000313" key="6">
    <source>
        <dbReference type="Proteomes" id="UP001143400"/>
    </source>
</evidence>
<dbReference type="EMBL" id="BSFF01000002">
    <property type="protein sequence ID" value="GLK55815.1"/>
    <property type="molecule type" value="Genomic_DNA"/>
</dbReference>
<accession>A0A9W6IVA3</accession>
<feature type="domain" description="FAD-dependent urate hydroxylase HpyO/Asp monooxygenase CreE-like FAD/NAD(P)-binding" evidence="2">
    <location>
        <begin position="12"/>
        <end position="163"/>
    </location>
</feature>
<dbReference type="EMBL" id="JAFBCY010000001">
    <property type="protein sequence ID" value="MBM7850519.1"/>
    <property type="molecule type" value="Genomic_DNA"/>
</dbReference>
<dbReference type="PANTHER" id="PTHR40254">
    <property type="entry name" value="BLR0577 PROTEIN"/>
    <property type="match status" value="1"/>
</dbReference>
<sequence length="471" mass="50110">MSRPDSGVPSVVILGGGFSGAVVAHQLARRAPGELRISVVEPRERLGSGLAYSTAEPAHRINVPSSRMTFVPSDPCHFDRWLRRDGVLDEDVAAELADGRAFPARAVFGRYVSETIEPYLLSGAIEHVVARAKGLARDGDRWRVTLDDGGALTADAVVLATTHPRPDAPPALAPLVGDPRLIVDAQRGDALNEVDLDARVLIVGTGLTMADIVAALDRRGHRGPIVATSRRGLLSRGHPHGPAGEFGAFTDPPERRASTLVRRIRRAVDAASAEDRPWQHVLDAVRNQAPAIWANLPLGERRRIVRRLRPFWDVHRFRVAPQVEAAVARRQAEGSLVVIRGGTLAAEAGESGIVVTLRPAGGAAERRAFDVVALATGPAHRSLVETDPLVSALADAGLVAPDEVGLGLWTDDRSRALGPDGVATPGLLIAGPLARGTFGELMGLPEVARHGEAVAKEALVALLWEDKREVA</sequence>
<reference evidence="3" key="1">
    <citation type="journal article" date="2014" name="Int. J. Syst. Evol. Microbiol.">
        <title>Complete genome sequence of Corynebacterium casei LMG S-19264T (=DSM 44701T), isolated from a smear-ripened cheese.</title>
        <authorList>
            <consortium name="US DOE Joint Genome Institute (JGI-PGF)"/>
            <person name="Walter F."/>
            <person name="Albersmeier A."/>
            <person name="Kalinowski J."/>
            <person name="Ruckert C."/>
        </authorList>
    </citation>
    <scope>NUCLEOTIDE SEQUENCE</scope>
    <source>
        <strain evidence="3">VKM B-1606</strain>
    </source>
</reference>
<feature type="region of interest" description="Disordered" evidence="1">
    <location>
        <begin position="232"/>
        <end position="252"/>
    </location>
</feature>
<keyword evidence="3" id="KW-0378">Hydrolase</keyword>
<evidence type="ECO:0000256" key="1">
    <source>
        <dbReference type="SAM" id="MobiDB-lite"/>
    </source>
</evidence>
<evidence type="ECO:0000313" key="5">
    <source>
        <dbReference type="Proteomes" id="UP000758856"/>
    </source>
</evidence>
<dbReference type="GO" id="GO:0016787">
    <property type="term" value="F:hydrolase activity"/>
    <property type="evidence" value="ECO:0007669"/>
    <property type="project" value="UniProtKB-KW"/>
</dbReference>
<dbReference type="Pfam" id="PF13454">
    <property type="entry name" value="NAD_binding_9"/>
    <property type="match status" value="1"/>
</dbReference>